<evidence type="ECO:0000259" key="3">
    <source>
        <dbReference type="PROSITE" id="PS51332"/>
    </source>
</evidence>
<dbReference type="InterPro" id="IPR036594">
    <property type="entry name" value="Meth_synthase_dom"/>
</dbReference>
<evidence type="ECO:0000313" key="4">
    <source>
        <dbReference type="EMBL" id="QTA93281.1"/>
    </source>
</evidence>
<dbReference type="KEGG" id="dmm:dnm_093820"/>
<dbReference type="InterPro" id="IPR006158">
    <property type="entry name" value="Cobalamin-bd"/>
</dbReference>
<dbReference type="GO" id="GO:0031419">
    <property type="term" value="F:cobalamin binding"/>
    <property type="evidence" value="ECO:0007669"/>
    <property type="project" value="InterPro"/>
</dbReference>
<dbReference type="InterPro" id="IPR003759">
    <property type="entry name" value="Cbl-bd_cap"/>
</dbReference>
<dbReference type="GO" id="GO:0005829">
    <property type="term" value="C:cytosol"/>
    <property type="evidence" value="ECO:0007669"/>
    <property type="project" value="TreeGrafter"/>
</dbReference>
<dbReference type="EMBL" id="CP061800">
    <property type="protein sequence ID" value="QTA93281.1"/>
    <property type="molecule type" value="Genomic_DNA"/>
</dbReference>
<dbReference type="GO" id="GO:0046872">
    <property type="term" value="F:metal ion binding"/>
    <property type="evidence" value="ECO:0007669"/>
    <property type="project" value="UniProtKB-KW"/>
</dbReference>
<proteinExistence type="predicted"/>
<gene>
    <name evidence="4" type="ORF">dnm_093820</name>
</gene>
<dbReference type="Pfam" id="PF02607">
    <property type="entry name" value="B12-binding_2"/>
    <property type="match status" value="1"/>
</dbReference>
<dbReference type="Gene3D" id="3.40.50.280">
    <property type="entry name" value="Cobalamin-binding domain"/>
    <property type="match status" value="1"/>
</dbReference>
<dbReference type="Proteomes" id="UP000663722">
    <property type="component" value="Chromosome"/>
</dbReference>
<dbReference type="PANTHER" id="PTHR45833:SF1">
    <property type="entry name" value="METHIONINE SYNTHASE"/>
    <property type="match status" value="1"/>
</dbReference>
<reference evidence="4" key="1">
    <citation type="journal article" date="2021" name="Microb. Physiol.">
        <title>Proteogenomic Insights into the Physiology of Marine, Sulfate-Reducing, Filamentous Desulfonema limicola and Desulfonema magnum.</title>
        <authorList>
            <person name="Schnaars V."/>
            <person name="Wohlbrand L."/>
            <person name="Scheve S."/>
            <person name="Hinrichs C."/>
            <person name="Reinhardt R."/>
            <person name="Rabus R."/>
        </authorList>
    </citation>
    <scope>NUCLEOTIDE SEQUENCE</scope>
    <source>
        <strain evidence="4">4be13</strain>
    </source>
</reference>
<dbReference type="InterPro" id="IPR036724">
    <property type="entry name" value="Cobalamin-bd_sf"/>
</dbReference>
<dbReference type="InterPro" id="IPR050554">
    <property type="entry name" value="Met_Synthase/Corrinoid"/>
</dbReference>
<dbReference type="SMART" id="SM01018">
    <property type="entry name" value="B12-binding_2"/>
    <property type="match status" value="1"/>
</dbReference>
<accession>A0A975GTP2</accession>
<dbReference type="AlphaFoldDB" id="A0A975GTP2"/>
<evidence type="ECO:0000256" key="1">
    <source>
        <dbReference type="ARBA" id="ARBA00022723"/>
    </source>
</evidence>
<keyword evidence="1" id="KW-0479">Metal-binding</keyword>
<dbReference type="Gene3D" id="1.10.1240.10">
    <property type="entry name" value="Methionine synthase domain"/>
    <property type="match status" value="1"/>
</dbReference>
<evidence type="ECO:0000313" key="5">
    <source>
        <dbReference type="Proteomes" id="UP000663722"/>
    </source>
</evidence>
<dbReference type="GO" id="GO:0046653">
    <property type="term" value="P:tetrahydrofolate metabolic process"/>
    <property type="evidence" value="ECO:0007669"/>
    <property type="project" value="TreeGrafter"/>
</dbReference>
<dbReference type="RefSeq" id="WP_207680297.1">
    <property type="nucleotide sequence ID" value="NZ_CP061800.1"/>
</dbReference>
<dbReference type="GO" id="GO:0050667">
    <property type="term" value="P:homocysteine metabolic process"/>
    <property type="evidence" value="ECO:0007669"/>
    <property type="project" value="TreeGrafter"/>
</dbReference>
<dbReference type="Pfam" id="PF02310">
    <property type="entry name" value="B12-binding"/>
    <property type="match status" value="1"/>
</dbReference>
<sequence length="214" mass="23582">MASIEETIEKFEHDLLSVDRLAARATLAELSKHLELTEISDKIITPALEKIGEKWNAGDAALSQVYMSGIICEELLDTLLPKKKSSQSNSSSIAIVTFEDYHILGKRIVLSVMRASGFEVSDYGSGVQTDDLVEMVKNGGIKILLISTLMFPSALHIRNFREKLESLGLNIKIIVGGAPFRFDETLWKKVGADAMGRTAADAVKLTRKMLKLET</sequence>
<keyword evidence="5" id="KW-1185">Reference proteome</keyword>
<name>A0A975GTP2_9BACT</name>
<keyword evidence="2" id="KW-0170">Cobalt</keyword>
<protein>
    <submittedName>
        <fullName evidence="4">Cobalamin-binding domain-containing protein</fullName>
    </submittedName>
</protein>
<dbReference type="SUPFAM" id="SSF52242">
    <property type="entry name" value="Cobalamin (vitamin B12)-binding domain"/>
    <property type="match status" value="1"/>
</dbReference>
<dbReference type="GO" id="GO:0008705">
    <property type="term" value="F:methionine synthase activity"/>
    <property type="evidence" value="ECO:0007669"/>
    <property type="project" value="TreeGrafter"/>
</dbReference>
<organism evidence="4 5">
    <name type="scientific">Desulfonema magnum</name>
    <dbReference type="NCBI Taxonomy" id="45655"/>
    <lineage>
        <taxon>Bacteria</taxon>
        <taxon>Pseudomonadati</taxon>
        <taxon>Thermodesulfobacteriota</taxon>
        <taxon>Desulfobacteria</taxon>
        <taxon>Desulfobacterales</taxon>
        <taxon>Desulfococcaceae</taxon>
        <taxon>Desulfonema</taxon>
    </lineage>
</organism>
<evidence type="ECO:0000256" key="2">
    <source>
        <dbReference type="ARBA" id="ARBA00023285"/>
    </source>
</evidence>
<dbReference type="PROSITE" id="PS51332">
    <property type="entry name" value="B12_BINDING"/>
    <property type="match status" value="1"/>
</dbReference>
<dbReference type="PANTHER" id="PTHR45833">
    <property type="entry name" value="METHIONINE SYNTHASE"/>
    <property type="match status" value="1"/>
</dbReference>
<feature type="domain" description="B12-binding" evidence="3">
    <location>
        <begin position="89"/>
        <end position="214"/>
    </location>
</feature>